<reference evidence="1 2" key="1">
    <citation type="submission" date="2019-04" db="EMBL/GenBank/DDBJ databases">
        <title>Genome of a novel bacterium Candidatus Jettenia ecosi reconstructed from metagenome of an anammox bioreactor.</title>
        <authorList>
            <person name="Mardanov A.V."/>
            <person name="Beletsky A.V."/>
            <person name="Ravin N.V."/>
            <person name="Botchkova E.A."/>
            <person name="Litti Y.V."/>
            <person name="Nozhevnikova A.N."/>
        </authorList>
    </citation>
    <scope>NUCLEOTIDE SEQUENCE [LARGE SCALE GENOMIC DNA]</scope>
    <source>
        <strain evidence="1">J2</strain>
    </source>
</reference>
<comment type="caution">
    <text evidence="1">The sequence shown here is derived from an EMBL/GenBank/DDBJ whole genome shotgun (WGS) entry which is preliminary data.</text>
</comment>
<proteinExistence type="predicted"/>
<dbReference type="EMBL" id="SULG01000103">
    <property type="protein sequence ID" value="TLD40417.1"/>
    <property type="molecule type" value="Genomic_DNA"/>
</dbReference>
<organism evidence="1 2">
    <name type="scientific">Candidatus Jettenia ecosi</name>
    <dbReference type="NCBI Taxonomy" id="2494326"/>
    <lineage>
        <taxon>Bacteria</taxon>
        <taxon>Pseudomonadati</taxon>
        <taxon>Planctomycetota</taxon>
        <taxon>Candidatus Brocadiia</taxon>
        <taxon>Candidatus Brocadiales</taxon>
        <taxon>Candidatus Brocadiaceae</taxon>
        <taxon>Candidatus Jettenia</taxon>
    </lineage>
</organism>
<gene>
    <name evidence="1" type="ORF">JETT_3325</name>
</gene>
<accession>A0A533Q717</accession>
<dbReference type="AlphaFoldDB" id="A0A533Q717"/>
<name>A0A533Q717_9BACT</name>
<evidence type="ECO:0000313" key="1">
    <source>
        <dbReference type="EMBL" id="TLD40417.1"/>
    </source>
</evidence>
<dbReference type="Proteomes" id="UP000319783">
    <property type="component" value="Unassembled WGS sequence"/>
</dbReference>
<protein>
    <submittedName>
        <fullName evidence="1">Uncharacterized protein</fullName>
    </submittedName>
</protein>
<sequence length="66" mass="7555">MGNFLSIIISSLQGEFHDQRLKPRHSVINQIRIFYSRGSGNPEKYWIPGQALNDRRLSSNVVIGEL</sequence>
<evidence type="ECO:0000313" key="2">
    <source>
        <dbReference type="Proteomes" id="UP000319783"/>
    </source>
</evidence>